<dbReference type="STRING" id="765915.A0A1Y2I508"/>
<dbReference type="InterPro" id="IPR046373">
    <property type="entry name" value="Acyl-CoA_Oxase/DH_mid-dom_sf"/>
</dbReference>
<evidence type="ECO:0000313" key="19">
    <source>
        <dbReference type="Proteomes" id="UP000193411"/>
    </source>
</evidence>
<feature type="domain" description="Acyl-coenzyme A oxidase N-terminal" evidence="16">
    <location>
        <begin position="43"/>
        <end position="164"/>
    </location>
</feature>
<dbReference type="InterPro" id="IPR055060">
    <property type="entry name" value="ACOX_C_alpha1"/>
</dbReference>
<evidence type="ECO:0000256" key="8">
    <source>
        <dbReference type="ARBA" id="ARBA00022832"/>
    </source>
</evidence>
<evidence type="ECO:0000256" key="10">
    <source>
        <dbReference type="ARBA" id="ARBA00023098"/>
    </source>
</evidence>
<comment type="subcellular location">
    <subcellularLocation>
        <location evidence="3">Peroxisome</location>
    </subcellularLocation>
</comment>
<comment type="cofactor">
    <cofactor evidence="2">
        <name>FAD</name>
        <dbReference type="ChEBI" id="CHEBI:57692"/>
    </cofactor>
</comment>
<dbReference type="Gene3D" id="1.10.540.10">
    <property type="entry name" value="Acyl-CoA dehydrogenase/oxidase, N-terminal domain"/>
    <property type="match status" value="1"/>
</dbReference>
<evidence type="ECO:0000256" key="12">
    <source>
        <dbReference type="PIRNR" id="PIRNR000168"/>
    </source>
</evidence>
<evidence type="ECO:0000259" key="14">
    <source>
        <dbReference type="Pfam" id="PF01756"/>
    </source>
</evidence>
<dbReference type="GO" id="GO:0003997">
    <property type="term" value="F:acyl-CoA oxidase activity"/>
    <property type="evidence" value="ECO:0007669"/>
    <property type="project" value="UniProtKB-EC"/>
</dbReference>
<evidence type="ECO:0000256" key="13">
    <source>
        <dbReference type="PIRSR" id="PIRSR000168-2"/>
    </source>
</evidence>
<keyword evidence="10" id="KW-0443">Lipid metabolism</keyword>
<dbReference type="AlphaFoldDB" id="A0A1Y2I508"/>
<evidence type="ECO:0000259" key="16">
    <source>
        <dbReference type="Pfam" id="PF14749"/>
    </source>
</evidence>
<comment type="caution">
    <text evidence="18">The sequence shown here is derived from an EMBL/GenBank/DDBJ whole genome shotgun (WGS) entry which is preliminary data.</text>
</comment>
<dbReference type="OrthoDB" id="538336at2759"/>
<dbReference type="InterPro" id="IPR009100">
    <property type="entry name" value="AcylCoA_DH/oxidase_NM_dom_sf"/>
</dbReference>
<feature type="domain" description="Acyl-CoA oxidase/dehydrogenase middle" evidence="15">
    <location>
        <begin position="166"/>
        <end position="276"/>
    </location>
</feature>
<evidence type="ECO:0000259" key="15">
    <source>
        <dbReference type="Pfam" id="PF02770"/>
    </source>
</evidence>
<dbReference type="Pfam" id="PF14749">
    <property type="entry name" value="Acyl-CoA_ox_N"/>
    <property type="match status" value="1"/>
</dbReference>
<keyword evidence="19" id="KW-1185">Reference proteome</keyword>
<dbReference type="SUPFAM" id="SSF56645">
    <property type="entry name" value="Acyl-CoA dehydrogenase NM domain-like"/>
    <property type="match status" value="1"/>
</dbReference>
<dbReference type="GO" id="GO:0033540">
    <property type="term" value="P:fatty acid beta-oxidation using acyl-CoA oxidase"/>
    <property type="evidence" value="ECO:0007669"/>
    <property type="project" value="UniProtKB-UniPathway"/>
</dbReference>
<accession>A0A1Y2I508</accession>
<dbReference type="Pfam" id="PF02770">
    <property type="entry name" value="Acyl-CoA_dh_M"/>
    <property type="match status" value="1"/>
</dbReference>
<dbReference type="Proteomes" id="UP000193411">
    <property type="component" value="Unassembled WGS sequence"/>
</dbReference>
<dbReference type="GO" id="GO:0005777">
    <property type="term" value="C:peroxisome"/>
    <property type="evidence" value="ECO:0007669"/>
    <property type="project" value="UniProtKB-SubCell"/>
</dbReference>
<dbReference type="InterPro" id="IPR029320">
    <property type="entry name" value="Acyl-CoA_ox_N"/>
</dbReference>
<keyword evidence="8" id="KW-0276">Fatty acid metabolism</keyword>
<evidence type="ECO:0000256" key="11">
    <source>
        <dbReference type="ARBA" id="ARBA00023140"/>
    </source>
</evidence>
<organism evidence="18 19">
    <name type="scientific">Catenaria anguillulae PL171</name>
    <dbReference type="NCBI Taxonomy" id="765915"/>
    <lineage>
        <taxon>Eukaryota</taxon>
        <taxon>Fungi</taxon>
        <taxon>Fungi incertae sedis</taxon>
        <taxon>Blastocladiomycota</taxon>
        <taxon>Blastocladiomycetes</taxon>
        <taxon>Blastocladiales</taxon>
        <taxon>Catenariaceae</taxon>
        <taxon>Catenaria</taxon>
    </lineage>
</organism>
<protein>
    <recommendedName>
        <fullName evidence="12">Acyl-coenzyme A oxidase</fullName>
    </recommendedName>
</protein>
<evidence type="ECO:0000256" key="5">
    <source>
        <dbReference type="ARBA" id="ARBA00006288"/>
    </source>
</evidence>
<dbReference type="PIRSF" id="PIRSF000168">
    <property type="entry name" value="Acyl-CoA_oxidase"/>
    <property type="match status" value="1"/>
</dbReference>
<dbReference type="EMBL" id="MCFL01000001">
    <property type="protein sequence ID" value="ORZ41163.1"/>
    <property type="molecule type" value="Genomic_DNA"/>
</dbReference>
<dbReference type="UniPathway" id="UPA00661"/>
<evidence type="ECO:0000256" key="3">
    <source>
        <dbReference type="ARBA" id="ARBA00004275"/>
    </source>
</evidence>
<sequence length="712" mass="77320">MDSSSPSPDASAAAVPITAHQPAIDLAAERARADFDPAAMHEYLLGGGPERVAAKKLAYTLIERDPVLNFFHSGGHHFDLDRPALREKTMAQIRRAIEIRQTLTDSPADQQLAQWLMVCMCELSESFSMRLFVSDALFARSFRMFGTPAQAREWVPRVLRWETIGCFGMTELGTSSNLRSIATTATFDKRSDAFIVHTPDLMATKVWIGAAGETATHTSCLCRVMLDGVDCGLHWIIVPLRDPESGRLLPGVTAGDIGAKAGRQGLDNGWLQFTHVRVPRTNMLSRWARVLPDGSFESGLASDDPARSQVSSQAAATLSYAGLIPERLEITRGVPMAVNQALTIAIRYAAYRRQGPTGNPPILDYVTVQAALLPSLALMHAVMAADGAVWDRWTRMEADPAELVKGLADMHALSAGIKAMVTWRGSDALELVRRSMGGHAYSKYNAVADAIADFGVMTTGGGDNYVMVQQTVRYLLGQVRKVAKGGKVDKESSVGYLNNLAEVHASLDKPPTHISNWSDLDSLHGHLVRLVVAKTASLAADLQSAAADTGASQADAWNAHLLTVCDLAQLHTATYLSRAFCTRVRTAPVALRPVLHDLCQLYLLDTLARAGKDLMMTSTQWPAQLVHELEAQVVASMRKVRPRAVALVDAFGFPDFVLKSPLAAMDGNGYERYLNMMKSAPGQGFGGVPEYHGREIRPLTAPWTKLGAGNRM</sequence>
<dbReference type="PANTHER" id="PTHR10909">
    <property type="entry name" value="ELECTRON TRANSPORT OXIDOREDUCTASE"/>
    <property type="match status" value="1"/>
</dbReference>
<dbReference type="InterPro" id="IPR037069">
    <property type="entry name" value="AcylCoA_DH/ox_N_sf"/>
</dbReference>
<comment type="similarity">
    <text evidence="5 12">Belongs to the acyl-CoA oxidase family.</text>
</comment>
<keyword evidence="9" id="KW-0560">Oxidoreductase</keyword>
<feature type="domain" description="Acyl-CoA oxidase C-terminal" evidence="14">
    <location>
        <begin position="529"/>
        <end position="692"/>
    </location>
</feature>
<dbReference type="InterPro" id="IPR002655">
    <property type="entry name" value="Acyl-CoA_oxidase_C"/>
</dbReference>
<comment type="catalytic activity">
    <reaction evidence="1">
        <text>a 2,3-saturated acyl-CoA + O2 = a (2E)-enoyl-CoA + H2O2</text>
        <dbReference type="Rhea" id="RHEA:38959"/>
        <dbReference type="ChEBI" id="CHEBI:15379"/>
        <dbReference type="ChEBI" id="CHEBI:16240"/>
        <dbReference type="ChEBI" id="CHEBI:58856"/>
        <dbReference type="ChEBI" id="CHEBI:65111"/>
        <dbReference type="EC" id="1.3.3.6"/>
    </reaction>
</comment>
<feature type="binding site" evidence="13">
    <location>
        <position position="209"/>
    </location>
    <ligand>
        <name>FAD</name>
        <dbReference type="ChEBI" id="CHEBI:57692"/>
    </ligand>
</feature>
<dbReference type="InterPro" id="IPR006091">
    <property type="entry name" value="Acyl-CoA_Oxase/DH_mid-dom"/>
</dbReference>
<dbReference type="GO" id="GO:0005504">
    <property type="term" value="F:fatty acid binding"/>
    <property type="evidence" value="ECO:0007669"/>
    <property type="project" value="TreeGrafter"/>
</dbReference>
<evidence type="ECO:0000256" key="4">
    <source>
        <dbReference type="ARBA" id="ARBA00004846"/>
    </source>
</evidence>
<dbReference type="GO" id="GO:0071949">
    <property type="term" value="F:FAD binding"/>
    <property type="evidence" value="ECO:0007669"/>
    <property type="project" value="InterPro"/>
</dbReference>
<evidence type="ECO:0000259" key="17">
    <source>
        <dbReference type="Pfam" id="PF22924"/>
    </source>
</evidence>
<dbReference type="SUPFAM" id="SSF47203">
    <property type="entry name" value="Acyl-CoA dehydrogenase C-terminal domain-like"/>
    <property type="match status" value="2"/>
</dbReference>
<gene>
    <name evidence="18" type="ORF">BCR44DRAFT_60296</name>
</gene>
<evidence type="ECO:0000313" key="18">
    <source>
        <dbReference type="EMBL" id="ORZ41163.1"/>
    </source>
</evidence>
<comment type="pathway">
    <text evidence="4">Lipid metabolism; peroxisomal fatty acid beta-oxidation.</text>
</comment>
<dbReference type="InterPro" id="IPR036250">
    <property type="entry name" value="AcylCo_DH-like_C"/>
</dbReference>
<evidence type="ECO:0000256" key="2">
    <source>
        <dbReference type="ARBA" id="ARBA00001974"/>
    </source>
</evidence>
<keyword evidence="11" id="KW-0576">Peroxisome</keyword>
<name>A0A1Y2I508_9FUNG</name>
<evidence type="ECO:0000256" key="1">
    <source>
        <dbReference type="ARBA" id="ARBA00001201"/>
    </source>
</evidence>
<dbReference type="Pfam" id="PF22924">
    <property type="entry name" value="ACOX_C_alpha1"/>
    <property type="match status" value="1"/>
</dbReference>
<keyword evidence="6 12" id="KW-0285">Flavoprotein</keyword>
<dbReference type="InterPro" id="IPR012258">
    <property type="entry name" value="Acyl-CoA_oxidase"/>
</dbReference>
<keyword evidence="7 12" id="KW-0274">FAD</keyword>
<dbReference type="GO" id="GO:0055088">
    <property type="term" value="P:lipid homeostasis"/>
    <property type="evidence" value="ECO:0007669"/>
    <property type="project" value="TreeGrafter"/>
</dbReference>
<evidence type="ECO:0000256" key="6">
    <source>
        <dbReference type="ARBA" id="ARBA00022630"/>
    </source>
</evidence>
<reference evidence="18 19" key="1">
    <citation type="submission" date="2016-07" db="EMBL/GenBank/DDBJ databases">
        <title>Pervasive Adenine N6-methylation of Active Genes in Fungi.</title>
        <authorList>
            <consortium name="DOE Joint Genome Institute"/>
            <person name="Mondo S.J."/>
            <person name="Dannebaum R.O."/>
            <person name="Kuo R.C."/>
            <person name="Labutti K."/>
            <person name="Haridas S."/>
            <person name="Kuo A."/>
            <person name="Salamov A."/>
            <person name="Ahrendt S.R."/>
            <person name="Lipzen A."/>
            <person name="Sullivan W."/>
            <person name="Andreopoulos W.B."/>
            <person name="Clum A."/>
            <person name="Lindquist E."/>
            <person name="Daum C."/>
            <person name="Ramamoorthy G.K."/>
            <person name="Gryganskyi A."/>
            <person name="Culley D."/>
            <person name="Magnuson J.K."/>
            <person name="James T.Y."/>
            <person name="O'Malley M.A."/>
            <person name="Stajich J.E."/>
            <person name="Spatafora J.W."/>
            <person name="Visel A."/>
            <person name="Grigoriev I.V."/>
        </authorList>
    </citation>
    <scope>NUCLEOTIDE SEQUENCE [LARGE SCALE GENOMIC DNA]</scope>
    <source>
        <strain evidence="18 19">PL171</strain>
    </source>
</reference>
<dbReference type="FunFam" id="1.20.140.10:FF:000007">
    <property type="entry name" value="Acyl-coenzyme A oxidase"/>
    <property type="match status" value="1"/>
</dbReference>
<feature type="binding site" evidence="13">
    <location>
        <position position="170"/>
    </location>
    <ligand>
        <name>FAD</name>
        <dbReference type="ChEBI" id="CHEBI:57692"/>
    </ligand>
</feature>
<dbReference type="PANTHER" id="PTHR10909:SF352">
    <property type="entry name" value="ACYL-COENZYME A OXIDASE-LIKE PROTEIN"/>
    <property type="match status" value="1"/>
</dbReference>
<feature type="domain" description="Acyl-CoA oxidase C-alpha1" evidence="17">
    <location>
        <begin position="320"/>
        <end position="476"/>
    </location>
</feature>
<dbReference type="FunFam" id="2.40.110.10:FF:000005">
    <property type="entry name" value="Acyl-coenzyme A oxidase"/>
    <property type="match status" value="1"/>
</dbReference>
<evidence type="ECO:0000256" key="7">
    <source>
        <dbReference type="ARBA" id="ARBA00022827"/>
    </source>
</evidence>
<dbReference type="Gene3D" id="2.40.110.10">
    <property type="entry name" value="Butyryl-CoA Dehydrogenase, subunit A, domain 2"/>
    <property type="match status" value="1"/>
</dbReference>
<proteinExistence type="inferred from homology"/>
<dbReference type="Gene3D" id="1.20.140.10">
    <property type="entry name" value="Butyryl-CoA Dehydrogenase, subunit A, domain 3"/>
    <property type="match status" value="2"/>
</dbReference>
<dbReference type="Pfam" id="PF01756">
    <property type="entry name" value="ACOX"/>
    <property type="match status" value="1"/>
</dbReference>
<evidence type="ECO:0000256" key="9">
    <source>
        <dbReference type="ARBA" id="ARBA00023002"/>
    </source>
</evidence>